<reference evidence="2" key="1">
    <citation type="journal article" date="2019" name="Int. J. Syst. Evol. Microbiol.">
        <title>The Global Catalogue of Microorganisms (GCM) 10K type strain sequencing project: providing services to taxonomists for standard genome sequencing and annotation.</title>
        <authorList>
            <consortium name="The Broad Institute Genomics Platform"/>
            <consortium name="The Broad Institute Genome Sequencing Center for Infectious Disease"/>
            <person name="Wu L."/>
            <person name="Ma J."/>
        </authorList>
    </citation>
    <scope>NUCLEOTIDE SEQUENCE [LARGE SCALE GENOMIC DNA]</scope>
    <source>
        <strain evidence="2">CGMCC 1.12479</strain>
    </source>
</reference>
<dbReference type="Pfam" id="PF15869">
    <property type="entry name" value="TolB_like"/>
    <property type="match status" value="1"/>
</dbReference>
<evidence type="ECO:0000313" key="2">
    <source>
        <dbReference type="Proteomes" id="UP000635885"/>
    </source>
</evidence>
<protein>
    <recommendedName>
        <fullName evidence="3">TolB-like 6-blade propeller-like</fullName>
    </recommendedName>
</protein>
<evidence type="ECO:0000313" key="1">
    <source>
        <dbReference type="EMBL" id="GGC25125.1"/>
    </source>
</evidence>
<proteinExistence type="predicted"/>
<comment type="caution">
    <text evidence="1">The sequence shown here is derived from an EMBL/GenBank/DDBJ whole genome shotgun (WGS) entry which is preliminary data.</text>
</comment>
<keyword evidence="2" id="KW-1185">Reference proteome</keyword>
<dbReference type="Proteomes" id="UP000635885">
    <property type="component" value="Unassembled WGS sequence"/>
</dbReference>
<gene>
    <name evidence="1" type="ORF">GCM10010993_00230</name>
</gene>
<organism evidence="1 2">
    <name type="scientific">Belliella aquatica</name>
    <dbReference type="NCBI Taxonomy" id="1323734"/>
    <lineage>
        <taxon>Bacteria</taxon>
        <taxon>Pseudomonadati</taxon>
        <taxon>Bacteroidota</taxon>
        <taxon>Cytophagia</taxon>
        <taxon>Cytophagales</taxon>
        <taxon>Cyclobacteriaceae</taxon>
        <taxon>Belliella</taxon>
    </lineage>
</organism>
<evidence type="ECO:0008006" key="3">
    <source>
        <dbReference type="Google" id="ProtNLM"/>
    </source>
</evidence>
<name>A0ABQ1LM97_9BACT</name>
<accession>A0ABQ1LM97</accession>
<sequence length="349" mass="39745">MGCSSYSNNQEKSLKTQIIFKENQVQSINLNSKKIEFEKIINPEKIALKGSKLFILENIRTNVEAPFIHIIETRNWSYFKSKGKVGFGPMEISSASFFEPGFSDSTFFTYSSRDKALSEFSLNDTSLLAIRQIKQPDNFFSVVNLYLLAEDRFIGISVNDENKLIEFNTSGERISGYGNWEPVTGHSELSNFNLFELNSGWFKTNDSKDVFVKASIKRDKLEIFNYNDQSFISVLGPDLELPPFQVRGPVGNRSLDVPISNPYRYRDVAIIDKKIFALYGGISESQYRESGELARKIYVFDLQGNPEFILKLDRSIKGIAIDNIQKKIYGITTDLNPGIAIFDIPKEVY</sequence>
<dbReference type="EMBL" id="BMFD01000001">
    <property type="protein sequence ID" value="GGC25125.1"/>
    <property type="molecule type" value="Genomic_DNA"/>
</dbReference>